<name>A0AAN8IN55_TRICO</name>
<evidence type="ECO:0000313" key="2">
    <source>
        <dbReference type="EMBL" id="KAK5980639.1"/>
    </source>
</evidence>
<organism evidence="2 3">
    <name type="scientific">Trichostrongylus colubriformis</name>
    <name type="common">Black scour worm</name>
    <dbReference type="NCBI Taxonomy" id="6319"/>
    <lineage>
        <taxon>Eukaryota</taxon>
        <taxon>Metazoa</taxon>
        <taxon>Ecdysozoa</taxon>
        <taxon>Nematoda</taxon>
        <taxon>Chromadorea</taxon>
        <taxon>Rhabditida</taxon>
        <taxon>Rhabditina</taxon>
        <taxon>Rhabditomorpha</taxon>
        <taxon>Strongyloidea</taxon>
        <taxon>Trichostrongylidae</taxon>
        <taxon>Trichostrongylus</taxon>
    </lineage>
</organism>
<feature type="region of interest" description="Disordered" evidence="1">
    <location>
        <begin position="1"/>
        <end position="32"/>
    </location>
</feature>
<gene>
    <name evidence="2" type="ORF">GCK32_022826</name>
</gene>
<dbReference type="Proteomes" id="UP001331761">
    <property type="component" value="Unassembled WGS sequence"/>
</dbReference>
<sequence length="32" mass="3717">RRRLHSTETTRQNRGRSKVHRSVTHGGMQATD</sequence>
<evidence type="ECO:0000313" key="3">
    <source>
        <dbReference type="Proteomes" id="UP001331761"/>
    </source>
</evidence>
<reference evidence="2 3" key="1">
    <citation type="submission" date="2019-10" db="EMBL/GenBank/DDBJ databases">
        <title>Assembly and Annotation for the nematode Trichostrongylus colubriformis.</title>
        <authorList>
            <person name="Martin J."/>
        </authorList>
    </citation>
    <scope>NUCLEOTIDE SEQUENCE [LARGE SCALE GENOMIC DNA]</scope>
    <source>
        <strain evidence="2">G859</strain>
        <tissue evidence="2">Whole worm</tissue>
    </source>
</reference>
<feature type="non-terminal residue" evidence="2">
    <location>
        <position position="1"/>
    </location>
</feature>
<protein>
    <submittedName>
        <fullName evidence="2">Uncharacterized protein</fullName>
    </submittedName>
</protein>
<accession>A0AAN8IN55</accession>
<keyword evidence="3" id="KW-1185">Reference proteome</keyword>
<evidence type="ECO:0000256" key="1">
    <source>
        <dbReference type="SAM" id="MobiDB-lite"/>
    </source>
</evidence>
<comment type="caution">
    <text evidence="2">The sequence shown here is derived from an EMBL/GenBank/DDBJ whole genome shotgun (WGS) entry which is preliminary data.</text>
</comment>
<dbReference type="EMBL" id="WIXE01007198">
    <property type="protein sequence ID" value="KAK5980639.1"/>
    <property type="molecule type" value="Genomic_DNA"/>
</dbReference>
<feature type="compositionally biased region" description="Basic residues" evidence="1">
    <location>
        <begin position="13"/>
        <end position="23"/>
    </location>
</feature>
<proteinExistence type="predicted"/>
<dbReference type="AlphaFoldDB" id="A0AAN8IN55"/>